<evidence type="ECO:0000256" key="6">
    <source>
        <dbReference type="ARBA" id="ARBA00047334"/>
    </source>
</evidence>
<evidence type="ECO:0000256" key="7">
    <source>
        <dbReference type="ARBA" id="ARBA00047851"/>
    </source>
</evidence>
<gene>
    <name evidence="9" type="primary">thiE</name>
    <name evidence="11" type="ORF">EVJ47_01180</name>
</gene>
<dbReference type="EMBL" id="SGBD01000001">
    <property type="protein sequence ID" value="RZD14925.1"/>
    <property type="molecule type" value="Genomic_DNA"/>
</dbReference>
<dbReference type="InterPro" id="IPR034291">
    <property type="entry name" value="TMP_synthase"/>
</dbReference>
<organism evidence="11 12">
    <name type="scientific">Candidatus Acidulodesulfobacterium ferriphilum</name>
    <dbReference type="NCBI Taxonomy" id="2597223"/>
    <lineage>
        <taxon>Bacteria</taxon>
        <taxon>Deltaproteobacteria</taxon>
        <taxon>Candidatus Acidulodesulfobacterales</taxon>
        <taxon>Candidatus Acidulodesulfobacterium</taxon>
    </lineage>
</organism>
<comment type="cofactor">
    <cofactor evidence="9">
        <name>Mg(2+)</name>
        <dbReference type="ChEBI" id="CHEBI:18420"/>
    </cofactor>
    <text evidence="9">Binds 1 Mg(2+) ion per subunit.</text>
</comment>
<dbReference type="GO" id="GO:0009229">
    <property type="term" value="P:thiamine diphosphate biosynthetic process"/>
    <property type="evidence" value="ECO:0007669"/>
    <property type="project" value="UniProtKB-UniRule"/>
</dbReference>
<dbReference type="Proteomes" id="UP000320813">
    <property type="component" value="Unassembled WGS sequence"/>
</dbReference>
<evidence type="ECO:0000256" key="2">
    <source>
        <dbReference type="ARBA" id="ARBA00022679"/>
    </source>
</evidence>
<comment type="caution">
    <text evidence="9">Lacks conserved residue(s) required for the propagation of feature annotation.</text>
</comment>
<evidence type="ECO:0000256" key="3">
    <source>
        <dbReference type="ARBA" id="ARBA00022723"/>
    </source>
</evidence>
<evidence type="ECO:0000256" key="8">
    <source>
        <dbReference type="ARBA" id="ARBA00047883"/>
    </source>
</evidence>
<dbReference type="HAMAP" id="MF_00097">
    <property type="entry name" value="TMP_synthase"/>
    <property type="match status" value="1"/>
</dbReference>
<keyword evidence="3 9" id="KW-0479">Metal-binding</keyword>
<dbReference type="AlphaFoldDB" id="A0A519BCC0"/>
<evidence type="ECO:0000313" key="12">
    <source>
        <dbReference type="Proteomes" id="UP000320813"/>
    </source>
</evidence>
<dbReference type="GO" id="GO:0009228">
    <property type="term" value="P:thiamine biosynthetic process"/>
    <property type="evidence" value="ECO:0007669"/>
    <property type="project" value="UniProtKB-KW"/>
</dbReference>
<evidence type="ECO:0000256" key="1">
    <source>
        <dbReference type="ARBA" id="ARBA00005165"/>
    </source>
</evidence>
<feature type="domain" description="Thiamine phosphate synthase/TenI" evidence="10">
    <location>
        <begin position="7"/>
        <end position="186"/>
    </location>
</feature>
<evidence type="ECO:0000259" key="10">
    <source>
        <dbReference type="Pfam" id="PF02581"/>
    </source>
</evidence>
<dbReference type="Pfam" id="PF02581">
    <property type="entry name" value="TMP-TENI"/>
    <property type="match status" value="1"/>
</dbReference>
<comment type="similarity">
    <text evidence="9">Belongs to the thiamine-phosphate synthase family.</text>
</comment>
<accession>A0A519BCC0</accession>
<feature type="binding site" evidence="9">
    <location>
        <position position="163"/>
    </location>
    <ligand>
        <name>2-[(2R,5Z)-2-carboxy-4-methylthiazol-5(2H)-ylidene]ethyl phosphate</name>
        <dbReference type="ChEBI" id="CHEBI:62899"/>
    </ligand>
</feature>
<dbReference type="GO" id="GO:0005737">
    <property type="term" value="C:cytoplasm"/>
    <property type="evidence" value="ECO:0007669"/>
    <property type="project" value="TreeGrafter"/>
</dbReference>
<dbReference type="InterPro" id="IPR036206">
    <property type="entry name" value="ThiamineP_synth_sf"/>
</dbReference>
<comment type="caution">
    <text evidence="11">The sequence shown here is derived from an EMBL/GenBank/DDBJ whole genome shotgun (WGS) entry which is preliminary data.</text>
</comment>
<evidence type="ECO:0000256" key="5">
    <source>
        <dbReference type="ARBA" id="ARBA00022977"/>
    </source>
</evidence>
<evidence type="ECO:0000256" key="9">
    <source>
        <dbReference type="HAMAP-Rule" id="MF_00097"/>
    </source>
</evidence>
<dbReference type="CDD" id="cd00564">
    <property type="entry name" value="TMP_TenI"/>
    <property type="match status" value="1"/>
</dbReference>
<dbReference type="PANTHER" id="PTHR20857">
    <property type="entry name" value="THIAMINE-PHOSPHATE PYROPHOSPHORYLASE"/>
    <property type="match status" value="1"/>
</dbReference>
<feature type="binding site" evidence="9">
    <location>
        <position position="109"/>
    </location>
    <ligand>
        <name>4-amino-2-methyl-5-(diphosphooxymethyl)pyrimidine</name>
        <dbReference type="ChEBI" id="CHEBI:57841"/>
    </ligand>
</feature>
<comment type="pathway">
    <text evidence="1 9">Cofactor biosynthesis; thiamine diphosphate biosynthesis; thiamine phosphate from 4-amino-2-methyl-5-diphosphomethylpyrimidine and 4-methyl-5-(2-phosphoethyl)-thiazole: step 1/1.</text>
</comment>
<protein>
    <recommendedName>
        <fullName evidence="9">Thiamine-phosphate synthase</fullName>
        <shortName evidence="9">TP synthase</shortName>
        <shortName evidence="9">TPS</shortName>
        <ecNumber evidence="9">2.5.1.3</ecNumber>
    </recommendedName>
    <alternativeName>
        <fullName evidence="9">Thiamine-phosphate pyrophosphorylase</fullName>
        <shortName evidence="9">TMP pyrophosphorylase</shortName>
        <shortName evidence="9">TMP-PPase</shortName>
    </alternativeName>
</protein>
<dbReference type="Gene3D" id="3.20.20.70">
    <property type="entry name" value="Aldolase class I"/>
    <property type="match status" value="1"/>
</dbReference>
<comment type="function">
    <text evidence="9">Condenses 4-methyl-5-(beta-hydroxyethyl)thiazole monophosphate (THZ-P) and 2-methyl-4-amino-5-hydroxymethyl pyrimidine pyrophosphate (HMP-PP) to form thiamine monophosphate (TMP).</text>
</comment>
<dbReference type="InterPro" id="IPR022998">
    <property type="entry name" value="ThiamineP_synth_TenI"/>
</dbReference>
<dbReference type="UniPathway" id="UPA00060">
    <property type="reaction ID" value="UER00141"/>
</dbReference>
<feature type="binding site" evidence="9">
    <location>
        <position position="71"/>
    </location>
    <ligand>
        <name>4-amino-2-methyl-5-(diphosphooxymethyl)pyrimidine</name>
        <dbReference type="ChEBI" id="CHEBI:57841"/>
    </ligand>
</feature>
<feature type="binding site" evidence="9">
    <location>
        <begin position="38"/>
        <end position="42"/>
    </location>
    <ligand>
        <name>4-amino-2-methyl-5-(diphosphooxymethyl)pyrimidine</name>
        <dbReference type="ChEBI" id="CHEBI:57841"/>
    </ligand>
</feature>
<feature type="binding site" evidence="9">
    <location>
        <position position="72"/>
    </location>
    <ligand>
        <name>Mg(2+)</name>
        <dbReference type="ChEBI" id="CHEBI:18420"/>
    </ligand>
</feature>
<comment type="catalytic activity">
    <reaction evidence="7 9">
        <text>2-(2-carboxy-4-methylthiazol-5-yl)ethyl phosphate + 4-amino-2-methyl-5-(diphosphooxymethyl)pyrimidine + 2 H(+) = thiamine phosphate + CO2 + diphosphate</text>
        <dbReference type="Rhea" id="RHEA:47848"/>
        <dbReference type="ChEBI" id="CHEBI:15378"/>
        <dbReference type="ChEBI" id="CHEBI:16526"/>
        <dbReference type="ChEBI" id="CHEBI:33019"/>
        <dbReference type="ChEBI" id="CHEBI:37575"/>
        <dbReference type="ChEBI" id="CHEBI:57841"/>
        <dbReference type="ChEBI" id="CHEBI:62890"/>
        <dbReference type="EC" id="2.5.1.3"/>
    </reaction>
</comment>
<sequence>MNFNFNIYLIGDKNFFASEKDYLEALNKCFDSGIKAFQLRQKDVGIREFIALGEKIKRIIDKYKDVKLFVNDRIDVASALDAYGVHLNKNSIPISAVKEKIKNLKVFYSSHSIEEIITAQDAGADAVTFSPIFKTKNQDFEQGTDLLRKALNSAKIPVFALGGINRDNISKIRDAGAKYIAVQSGILKADNIYDAVKFLSNNLN</sequence>
<dbReference type="SUPFAM" id="SSF51391">
    <property type="entry name" value="Thiamin phosphate synthase"/>
    <property type="match status" value="1"/>
</dbReference>
<dbReference type="EC" id="2.5.1.3" evidence="9"/>
<keyword evidence="4 9" id="KW-0460">Magnesium</keyword>
<evidence type="ECO:0000313" key="11">
    <source>
        <dbReference type="EMBL" id="RZD14925.1"/>
    </source>
</evidence>
<dbReference type="GO" id="GO:0000287">
    <property type="term" value="F:magnesium ion binding"/>
    <property type="evidence" value="ECO:0007669"/>
    <property type="project" value="UniProtKB-UniRule"/>
</dbReference>
<proteinExistence type="inferred from homology"/>
<comment type="catalytic activity">
    <reaction evidence="6 9">
        <text>4-methyl-5-(2-phosphooxyethyl)-thiazole + 4-amino-2-methyl-5-(diphosphooxymethyl)pyrimidine + H(+) = thiamine phosphate + diphosphate</text>
        <dbReference type="Rhea" id="RHEA:22328"/>
        <dbReference type="ChEBI" id="CHEBI:15378"/>
        <dbReference type="ChEBI" id="CHEBI:33019"/>
        <dbReference type="ChEBI" id="CHEBI:37575"/>
        <dbReference type="ChEBI" id="CHEBI:57841"/>
        <dbReference type="ChEBI" id="CHEBI:58296"/>
        <dbReference type="EC" id="2.5.1.3"/>
    </reaction>
</comment>
<name>A0A519BCC0_9DELT</name>
<keyword evidence="5 9" id="KW-0784">Thiamine biosynthesis</keyword>
<dbReference type="PANTHER" id="PTHR20857:SF15">
    <property type="entry name" value="THIAMINE-PHOSPHATE SYNTHASE"/>
    <property type="match status" value="1"/>
</dbReference>
<evidence type="ECO:0000256" key="4">
    <source>
        <dbReference type="ARBA" id="ARBA00022842"/>
    </source>
</evidence>
<dbReference type="GO" id="GO:0004789">
    <property type="term" value="F:thiamine-phosphate diphosphorylase activity"/>
    <property type="evidence" value="ECO:0007669"/>
    <property type="project" value="UniProtKB-UniRule"/>
</dbReference>
<keyword evidence="2 9" id="KW-0808">Transferase</keyword>
<comment type="catalytic activity">
    <reaction evidence="8 9">
        <text>2-[(2R,5Z)-2-carboxy-4-methylthiazol-5(2H)-ylidene]ethyl phosphate + 4-amino-2-methyl-5-(diphosphooxymethyl)pyrimidine + 2 H(+) = thiamine phosphate + CO2 + diphosphate</text>
        <dbReference type="Rhea" id="RHEA:47844"/>
        <dbReference type="ChEBI" id="CHEBI:15378"/>
        <dbReference type="ChEBI" id="CHEBI:16526"/>
        <dbReference type="ChEBI" id="CHEBI:33019"/>
        <dbReference type="ChEBI" id="CHEBI:37575"/>
        <dbReference type="ChEBI" id="CHEBI:57841"/>
        <dbReference type="ChEBI" id="CHEBI:62899"/>
        <dbReference type="EC" id="2.5.1.3"/>
    </reaction>
</comment>
<reference evidence="11 12" key="1">
    <citation type="submission" date="2019-01" db="EMBL/GenBank/DDBJ databases">
        <title>Insights into ecological role of a new deltaproteobacterial order Candidatus Sinidesulfobacterales (Sva0485) by metagenomics and metatranscriptomics.</title>
        <authorList>
            <person name="Tan S."/>
            <person name="Liu J."/>
            <person name="Fang Y."/>
            <person name="Hedlund B.P."/>
            <person name="Lian Z.H."/>
            <person name="Huang L.Y."/>
            <person name="Li J.T."/>
            <person name="Huang L.N."/>
            <person name="Li W.J."/>
            <person name="Jiang H.C."/>
            <person name="Dong H.L."/>
            <person name="Shu W.S."/>
        </authorList>
    </citation>
    <scope>NUCLEOTIDE SEQUENCE [LARGE SCALE GENOMIC DNA]</scope>
    <source>
        <strain evidence="11">AP3</strain>
    </source>
</reference>
<dbReference type="InterPro" id="IPR013785">
    <property type="entry name" value="Aldolase_TIM"/>
</dbReference>